<name>A0A8E2EMB4_9PEZI</name>
<feature type="repeat" description="WD" evidence="3">
    <location>
        <begin position="569"/>
        <end position="610"/>
    </location>
</feature>
<sequence length="729" mass="81090">MELDNIYIHVLQHCLQRISNENNKSSISAFIKQCIGPIVILFNPLSVAAVSNLVNIDQRLLQKILDHLRSILDIPNDRTSPVRLHHPSFRDFYLDKLRCFDLQFCVDEKQAHRTLGDNCIRLLSTSLKQDIFGLDDPGWLVANMERGQIDQVLLSEVQYACLYWVQHLQKGDAELHDNDQVHRFLREHLLHWLEALGWMRKTTEGILAITSLESIALASDCPHLYAFIYDSKRFALYNRLAIEQAPLQVYYSGLAFAPATSLVRKQFKDKALRWISRLPSGRKDWSALLQTLEGHENSVLAVAFSPDGKQLASCDHSTIRLWDRVTGATLQTLRDYTHPHAIAFTPDSKRLISVPLMFALVKIWDTATGALLQVHEVCPAFVFSGGQAISWDGKYAALAGSDKIRLLDTAAGAVLQTLDTRTGAIMRVIFSRDGKRLVLAFETTVKILDVSVGATLQTLEDHTGLIDAITFSPDGKQLAFVSRSLIEVWDIATGAALQTLTYFNNECPDVVFSPDSKQLAYASGGYTVKLWDIATGVVLQSLKGHVDKICTFIFSSDGSSWHPHRATSLEGPVDAVCAVVFSSDSKQLASASRDGTVKLWDMTVRAALDTPKGLPYPIKAVAFSPGGKQVASVSRNTVKLWDAATGRTLKILDVSQGLEWYGRIAYSPDNELLMWSPYEAVRLRKAATRAATGAALRTFEDYEYWISAVGFSPDGKQLAFALFDETVQL</sequence>
<keyword evidence="2" id="KW-0677">Repeat</keyword>
<dbReference type="SUPFAM" id="SSF50969">
    <property type="entry name" value="YVTN repeat-like/Quinoprotein amine dehydrogenase"/>
    <property type="match status" value="1"/>
</dbReference>
<dbReference type="PROSITE" id="PS50294">
    <property type="entry name" value="WD_REPEATS_REGION"/>
    <property type="match status" value="2"/>
</dbReference>
<dbReference type="Gene3D" id="2.130.10.10">
    <property type="entry name" value="YVTN repeat-like/Quinoprotein amine dehydrogenase"/>
    <property type="match status" value="3"/>
</dbReference>
<evidence type="ECO:0000256" key="2">
    <source>
        <dbReference type="ARBA" id="ARBA00022737"/>
    </source>
</evidence>
<reference evidence="4 5" key="1">
    <citation type="journal article" date="2016" name="Nat. Commun.">
        <title>Ectomycorrhizal ecology is imprinted in the genome of the dominant symbiotic fungus Cenococcum geophilum.</title>
        <authorList>
            <consortium name="DOE Joint Genome Institute"/>
            <person name="Peter M."/>
            <person name="Kohler A."/>
            <person name="Ohm R.A."/>
            <person name="Kuo A."/>
            <person name="Krutzmann J."/>
            <person name="Morin E."/>
            <person name="Arend M."/>
            <person name="Barry K.W."/>
            <person name="Binder M."/>
            <person name="Choi C."/>
            <person name="Clum A."/>
            <person name="Copeland A."/>
            <person name="Grisel N."/>
            <person name="Haridas S."/>
            <person name="Kipfer T."/>
            <person name="LaButti K."/>
            <person name="Lindquist E."/>
            <person name="Lipzen A."/>
            <person name="Maire R."/>
            <person name="Meier B."/>
            <person name="Mihaltcheva S."/>
            <person name="Molinier V."/>
            <person name="Murat C."/>
            <person name="Poggeler S."/>
            <person name="Quandt C.A."/>
            <person name="Sperisen C."/>
            <person name="Tritt A."/>
            <person name="Tisserant E."/>
            <person name="Crous P.W."/>
            <person name="Henrissat B."/>
            <person name="Nehls U."/>
            <person name="Egli S."/>
            <person name="Spatafora J.W."/>
            <person name="Grigoriev I.V."/>
            <person name="Martin F.M."/>
        </authorList>
    </citation>
    <scope>NUCLEOTIDE SEQUENCE [LARGE SCALE GENOMIC DNA]</scope>
    <source>
        <strain evidence="4 5">CBS 207.34</strain>
    </source>
</reference>
<feature type="repeat" description="WD" evidence="3">
    <location>
        <begin position="292"/>
        <end position="332"/>
    </location>
</feature>
<dbReference type="CDD" id="cd00200">
    <property type="entry name" value="WD40"/>
    <property type="match status" value="1"/>
</dbReference>
<evidence type="ECO:0000256" key="3">
    <source>
        <dbReference type="PROSITE-ProRule" id="PRU00221"/>
    </source>
</evidence>
<proteinExistence type="predicted"/>
<accession>A0A8E2EMB4</accession>
<dbReference type="Pfam" id="PF00400">
    <property type="entry name" value="WD40"/>
    <property type="match status" value="3"/>
</dbReference>
<dbReference type="SMART" id="SM00320">
    <property type="entry name" value="WD40"/>
    <property type="match status" value="8"/>
</dbReference>
<evidence type="ECO:0000256" key="1">
    <source>
        <dbReference type="ARBA" id="ARBA00022574"/>
    </source>
</evidence>
<dbReference type="InterPro" id="IPR019775">
    <property type="entry name" value="WD40_repeat_CS"/>
</dbReference>
<keyword evidence="5" id="KW-1185">Reference proteome</keyword>
<dbReference type="PROSITE" id="PS50082">
    <property type="entry name" value="WD_REPEATS_2"/>
    <property type="match status" value="3"/>
</dbReference>
<dbReference type="PANTHER" id="PTHR44129">
    <property type="entry name" value="WD REPEAT-CONTAINING PROTEIN POP1"/>
    <property type="match status" value="1"/>
</dbReference>
<dbReference type="PROSITE" id="PS00678">
    <property type="entry name" value="WD_REPEATS_1"/>
    <property type="match status" value="1"/>
</dbReference>
<evidence type="ECO:0000313" key="5">
    <source>
        <dbReference type="Proteomes" id="UP000250140"/>
    </source>
</evidence>
<feature type="repeat" description="WD" evidence="3">
    <location>
        <begin position="510"/>
        <end position="541"/>
    </location>
</feature>
<dbReference type="Proteomes" id="UP000250140">
    <property type="component" value="Unassembled WGS sequence"/>
</dbReference>
<gene>
    <name evidence="4" type="ORF">AOQ84DRAFT_220607</name>
</gene>
<dbReference type="InterPro" id="IPR011044">
    <property type="entry name" value="Quino_amine_DH_bsu"/>
</dbReference>
<dbReference type="InterPro" id="IPR050349">
    <property type="entry name" value="WD_LIS1/nudF_dynein_reg"/>
</dbReference>
<organism evidence="4 5">
    <name type="scientific">Glonium stellatum</name>
    <dbReference type="NCBI Taxonomy" id="574774"/>
    <lineage>
        <taxon>Eukaryota</taxon>
        <taxon>Fungi</taxon>
        <taxon>Dikarya</taxon>
        <taxon>Ascomycota</taxon>
        <taxon>Pezizomycotina</taxon>
        <taxon>Dothideomycetes</taxon>
        <taxon>Pleosporomycetidae</taxon>
        <taxon>Gloniales</taxon>
        <taxon>Gloniaceae</taxon>
        <taxon>Glonium</taxon>
    </lineage>
</organism>
<dbReference type="Pfam" id="PF07676">
    <property type="entry name" value="PD40"/>
    <property type="match status" value="2"/>
</dbReference>
<dbReference type="AlphaFoldDB" id="A0A8E2EMB4"/>
<dbReference type="InterPro" id="IPR015943">
    <property type="entry name" value="WD40/YVTN_repeat-like_dom_sf"/>
</dbReference>
<dbReference type="OrthoDB" id="674604at2759"/>
<evidence type="ECO:0000313" key="4">
    <source>
        <dbReference type="EMBL" id="OCL01300.1"/>
    </source>
</evidence>
<dbReference type="InterPro" id="IPR011659">
    <property type="entry name" value="WD40"/>
</dbReference>
<dbReference type="InterPro" id="IPR001680">
    <property type="entry name" value="WD40_rpt"/>
</dbReference>
<dbReference type="SUPFAM" id="SSF50998">
    <property type="entry name" value="Quinoprotein alcohol dehydrogenase-like"/>
    <property type="match status" value="1"/>
</dbReference>
<protein>
    <submittedName>
        <fullName evidence="4">WD40 repeat-like protein</fullName>
    </submittedName>
</protein>
<keyword evidence="1 3" id="KW-0853">WD repeat</keyword>
<dbReference type="InterPro" id="IPR011047">
    <property type="entry name" value="Quinoprotein_ADH-like_sf"/>
</dbReference>
<dbReference type="EMBL" id="KV751157">
    <property type="protein sequence ID" value="OCL01300.1"/>
    <property type="molecule type" value="Genomic_DNA"/>
</dbReference>